<accession>A0A1J0W374</accession>
<dbReference type="EMBL" id="CP018082">
    <property type="protein sequence ID" value="APE38750.1"/>
    <property type="molecule type" value="Genomic_DNA"/>
</dbReference>
<protein>
    <submittedName>
        <fullName evidence="1">Uncharacterized protein</fullName>
    </submittedName>
</protein>
<proteinExistence type="predicted"/>
<dbReference type="KEGG" id="nsl:BOX37_26280"/>
<evidence type="ECO:0000313" key="1">
    <source>
        <dbReference type="EMBL" id="APE38750.1"/>
    </source>
</evidence>
<dbReference type="Proteomes" id="UP000183810">
    <property type="component" value="Chromosome"/>
</dbReference>
<dbReference type="AlphaFoldDB" id="A0A1J0W374"/>
<keyword evidence="2" id="KW-1185">Reference proteome</keyword>
<evidence type="ECO:0000313" key="2">
    <source>
        <dbReference type="Proteomes" id="UP000183810"/>
    </source>
</evidence>
<sequence length="337" mass="37523">MEQLSDSERVYVEVDFNLRPEHRFSTLTDRQESLAQQLKCAVKTVRRRSDHALETLTYLLLTGSSALTDLPQRPAPAVRAASEPNAEESMDRFWGLNRGGGVDIVCSEIPPDERPEYASPHDRNYLRYAKFADLDTLIFVRTRLAQLAPDVVVRDFAPSEYFGTHADVLVVIGGPPWNAKYREFLPQLPFHFDSRPLGEDDPLIVPDLDNLTLAPRWTPGGELIEDLAVLTRITVQGTTVFLLGGCLTLGVLGAARCLLDAGRGSTNAGYITERAGDDDFVVVTETRRVGGLTDVADLAVVEPLLLMARPYGDHWKVVVDNTERFTRQRKHSPRPTS</sequence>
<name>A0A1J0W374_9NOCA</name>
<organism evidence="1 2">
    <name type="scientific">Nocardia mangyaensis</name>
    <dbReference type="NCBI Taxonomy" id="2213200"/>
    <lineage>
        <taxon>Bacteria</taxon>
        <taxon>Bacillati</taxon>
        <taxon>Actinomycetota</taxon>
        <taxon>Actinomycetes</taxon>
        <taxon>Mycobacteriales</taxon>
        <taxon>Nocardiaceae</taxon>
        <taxon>Nocardia</taxon>
    </lineage>
</organism>
<gene>
    <name evidence="1" type="ORF">BOX37_26280</name>
</gene>
<reference evidence="1" key="1">
    <citation type="submission" date="2016-11" db="EMBL/GenBank/DDBJ databases">
        <authorList>
            <person name="Jaros S."/>
            <person name="Januszkiewicz K."/>
            <person name="Wedrychowicz H."/>
        </authorList>
    </citation>
    <scope>NUCLEOTIDE SEQUENCE [LARGE SCALE GENOMIC DNA]</scope>
    <source>
        <strain evidence="1">Y48</strain>
    </source>
</reference>